<evidence type="ECO:0000256" key="6">
    <source>
        <dbReference type="PROSITE-ProRule" id="PRU00782"/>
    </source>
</evidence>
<name>A0A9P8F4Z6_AURME</name>
<dbReference type="FunFam" id="3.40.850.10:FF:000055">
    <property type="entry name" value="Chitin synthase ChsE"/>
    <property type="match status" value="1"/>
</dbReference>
<keyword evidence="4 6" id="KW-0505">Motor protein</keyword>
<dbReference type="GO" id="GO:0005524">
    <property type="term" value="F:ATP binding"/>
    <property type="evidence" value="ECO:0007669"/>
    <property type="project" value="UniProtKB-UniRule"/>
</dbReference>
<keyword evidence="5 6" id="KW-0009">Actin-binding</keyword>
<protein>
    <submittedName>
        <fullName evidence="8">CHS5 chitin synthase, class V</fullName>
    </submittedName>
</protein>
<evidence type="ECO:0000256" key="4">
    <source>
        <dbReference type="ARBA" id="ARBA00023175"/>
    </source>
</evidence>
<feature type="non-terminal residue" evidence="8">
    <location>
        <position position="205"/>
    </location>
</feature>
<evidence type="ECO:0000259" key="7">
    <source>
        <dbReference type="PROSITE" id="PS51456"/>
    </source>
</evidence>
<feature type="binding site" evidence="6">
    <location>
        <begin position="95"/>
        <end position="102"/>
    </location>
    <ligand>
        <name>ATP</name>
        <dbReference type="ChEBI" id="CHEBI:30616"/>
    </ligand>
</feature>
<dbReference type="GO" id="GO:0016459">
    <property type="term" value="C:myosin complex"/>
    <property type="evidence" value="ECO:0007669"/>
    <property type="project" value="UniProtKB-KW"/>
</dbReference>
<keyword evidence="1 6" id="KW-0547">Nucleotide-binding</keyword>
<organism evidence="8 10">
    <name type="scientific">Aureobasidium melanogenum</name>
    <name type="common">Aureobasidium pullulans var. melanogenum</name>
    <dbReference type="NCBI Taxonomy" id="46634"/>
    <lineage>
        <taxon>Eukaryota</taxon>
        <taxon>Fungi</taxon>
        <taxon>Dikarya</taxon>
        <taxon>Ascomycota</taxon>
        <taxon>Pezizomycotina</taxon>
        <taxon>Dothideomycetes</taxon>
        <taxon>Dothideomycetidae</taxon>
        <taxon>Dothideales</taxon>
        <taxon>Saccotheciaceae</taxon>
        <taxon>Aureobasidium</taxon>
    </lineage>
</organism>
<dbReference type="InterPro" id="IPR027417">
    <property type="entry name" value="P-loop_NTPase"/>
</dbReference>
<comment type="similarity">
    <text evidence="6">Belongs to the TRAFAC class myosin-kinesin ATPase superfamily. Myosin family.</text>
</comment>
<sequence length="205" mass="21864">MAVPAHAQASLPALPAHLQDDTHLTAHLASRFHVSLPTAQLSSHAIISLNTYTSSAKGPDGSKEGSAMGAAEDLASRAYTRLGARQENQAVVFLGETGSGKTTLRSHVLSALLNYTSTPLSNKLSYAAFVFDTLTTTKSVTTPTASKAGLFFELQYDTSSSLHPTLVGGKLLDHRLERSRVTTIPPGERNFHVLYYLLAGTSPQE</sequence>
<dbReference type="EMBL" id="JAHFXS010005455">
    <property type="protein sequence ID" value="KAG9940288.1"/>
    <property type="molecule type" value="Genomic_DNA"/>
</dbReference>
<evidence type="ECO:0000256" key="3">
    <source>
        <dbReference type="ARBA" id="ARBA00023123"/>
    </source>
</evidence>
<reference evidence="8" key="1">
    <citation type="journal article" date="2021" name="J Fungi (Basel)">
        <title>Virulence traits and population genomics of the black yeast Aureobasidium melanogenum.</title>
        <authorList>
            <person name="Cernosa A."/>
            <person name="Sun X."/>
            <person name="Gostincar C."/>
            <person name="Fang C."/>
            <person name="Gunde-Cimerman N."/>
            <person name="Song Z."/>
        </authorList>
    </citation>
    <scope>NUCLEOTIDE SEQUENCE</scope>
    <source>
        <strain evidence="8">EXF-9298</strain>
    </source>
</reference>
<evidence type="ECO:0000313" key="9">
    <source>
        <dbReference type="EMBL" id="KAG9940288.1"/>
    </source>
</evidence>
<dbReference type="PANTHER" id="PTHR13140:SF706">
    <property type="entry name" value="DILUTE CLASS UNCONVENTIONAL MYOSIN, ISOFORM C"/>
    <property type="match status" value="1"/>
</dbReference>
<comment type="caution">
    <text evidence="8">The sequence shown here is derived from an EMBL/GenBank/DDBJ whole genome shotgun (WGS) entry which is preliminary data.</text>
</comment>
<dbReference type="SUPFAM" id="SSF52540">
    <property type="entry name" value="P-loop containing nucleoside triphosphate hydrolases"/>
    <property type="match status" value="1"/>
</dbReference>
<dbReference type="Proteomes" id="UP000729357">
    <property type="component" value="Unassembled WGS sequence"/>
</dbReference>
<evidence type="ECO:0000256" key="5">
    <source>
        <dbReference type="ARBA" id="ARBA00023203"/>
    </source>
</evidence>
<dbReference type="InterPro" id="IPR001609">
    <property type="entry name" value="Myosin_head_motor_dom-like"/>
</dbReference>
<dbReference type="PROSITE" id="PS51456">
    <property type="entry name" value="MYOSIN_MOTOR"/>
    <property type="match status" value="1"/>
</dbReference>
<dbReference type="InterPro" id="IPR036961">
    <property type="entry name" value="Kinesin_motor_dom_sf"/>
</dbReference>
<evidence type="ECO:0000256" key="2">
    <source>
        <dbReference type="ARBA" id="ARBA00022840"/>
    </source>
</evidence>
<dbReference type="AlphaFoldDB" id="A0A9P8F4Z6"/>
<gene>
    <name evidence="9" type="ORF">KCU98_g19192</name>
    <name evidence="8" type="ORF">KCU98_g19207</name>
</gene>
<dbReference type="GO" id="GO:0051015">
    <property type="term" value="F:actin filament binding"/>
    <property type="evidence" value="ECO:0007669"/>
    <property type="project" value="TreeGrafter"/>
</dbReference>
<keyword evidence="3 6" id="KW-0518">Myosin</keyword>
<dbReference type="GO" id="GO:0016020">
    <property type="term" value="C:membrane"/>
    <property type="evidence" value="ECO:0007669"/>
    <property type="project" value="TreeGrafter"/>
</dbReference>
<evidence type="ECO:0000313" key="10">
    <source>
        <dbReference type="Proteomes" id="UP000729357"/>
    </source>
</evidence>
<dbReference type="Pfam" id="PF00063">
    <property type="entry name" value="Myosin_head"/>
    <property type="match status" value="1"/>
</dbReference>
<keyword evidence="10" id="KW-1185">Reference proteome</keyword>
<evidence type="ECO:0000313" key="8">
    <source>
        <dbReference type="EMBL" id="KAG9940239.1"/>
    </source>
</evidence>
<dbReference type="PRINTS" id="PR00193">
    <property type="entry name" value="MYOSINHEAVY"/>
</dbReference>
<dbReference type="GO" id="GO:0007015">
    <property type="term" value="P:actin filament organization"/>
    <property type="evidence" value="ECO:0007669"/>
    <property type="project" value="TreeGrafter"/>
</dbReference>
<feature type="domain" description="Myosin motor" evidence="7">
    <location>
        <begin position="1"/>
        <end position="205"/>
    </location>
</feature>
<reference evidence="8" key="2">
    <citation type="submission" date="2021-08" db="EMBL/GenBank/DDBJ databases">
        <authorList>
            <person name="Gostincar C."/>
            <person name="Sun X."/>
            <person name="Song Z."/>
            <person name="Gunde-Cimerman N."/>
        </authorList>
    </citation>
    <scope>NUCLEOTIDE SEQUENCE</scope>
    <source>
        <strain evidence="8">EXF-9298</strain>
    </source>
</reference>
<evidence type="ECO:0000256" key="1">
    <source>
        <dbReference type="ARBA" id="ARBA00022741"/>
    </source>
</evidence>
<keyword evidence="2 6" id="KW-0067">ATP-binding</keyword>
<dbReference type="PANTHER" id="PTHR13140">
    <property type="entry name" value="MYOSIN"/>
    <property type="match status" value="1"/>
</dbReference>
<dbReference type="GO" id="GO:0000146">
    <property type="term" value="F:microfilament motor activity"/>
    <property type="evidence" value="ECO:0007669"/>
    <property type="project" value="TreeGrafter"/>
</dbReference>
<dbReference type="EMBL" id="JAHFXS010005466">
    <property type="protein sequence ID" value="KAG9940239.1"/>
    <property type="molecule type" value="Genomic_DNA"/>
</dbReference>
<proteinExistence type="inferred from homology"/>
<dbReference type="Gene3D" id="3.40.850.10">
    <property type="entry name" value="Kinesin motor domain"/>
    <property type="match status" value="1"/>
</dbReference>
<comment type="caution">
    <text evidence="6">Lacks conserved residue(s) required for the propagation of feature annotation.</text>
</comment>
<accession>A0A9P8F4Z6</accession>
<dbReference type="GO" id="GO:0005737">
    <property type="term" value="C:cytoplasm"/>
    <property type="evidence" value="ECO:0007669"/>
    <property type="project" value="TreeGrafter"/>
</dbReference>